<evidence type="ECO:0000256" key="8">
    <source>
        <dbReference type="ARBA" id="ARBA00022989"/>
    </source>
</evidence>
<evidence type="ECO:0000256" key="9">
    <source>
        <dbReference type="ARBA" id="ARBA00023136"/>
    </source>
</evidence>
<evidence type="ECO:0000256" key="6">
    <source>
        <dbReference type="ARBA" id="ARBA00022692"/>
    </source>
</evidence>
<dbReference type="GO" id="GO:0005198">
    <property type="term" value="F:structural molecule activity"/>
    <property type="evidence" value="ECO:0007669"/>
    <property type="project" value="InterPro"/>
</dbReference>
<evidence type="ECO:0000313" key="12">
    <source>
        <dbReference type="Proteomes" id="UP001181693"/>
    </source>
</evidence>
<protein>
    <recommendedName>
        <fullName evidence="13">Claudin-34</fullName>
    </recommendedName>
</protein>
<dbReference type="Pfam" id="PF13903">
    <property type="entry name" value="Claudin_2"/>
    <property type="match status" value="1"/>
</dbReference>
<feature type="transmembrane region" description="Helical" evidence="10">
    <location>
        <begin position="88"/>
        <end position="108"/>
    </location>
</feature>
<keyword evidence="5" id="KW-1003">Cell membrane</keyword>
<keyword evidence="8 10" id="KW-1133">Transmembrane helix</keyword>
<evidence type="ECO:0000256" key="2">
    <source>
        <dbReference type="ARBA" id="ARBA00004651"/>
    </source>
</evidence>
<dbReference type="EMBL" id="DYDO01000001">
    <property type="protein sequence ID" value="DBA34094.1"/>
    <property type="molecule type" value="Genomic_DNA"/>
</dbReference>
<keyword evidence="4" id="KW-0796">Tight junction</keyword>
<dbReference type="Gene3D" id="1.20.140.150">
    <property type="match status" value="1"/>
</dbReference>
<evidence type="ECO:0000313" key="11">
    <source>
        <dbReference type="EMBL" id="DBA34094.1"/>
    </source>
</evidence>
<evidence type="ECO:0000256" key="5">
    <source>
        <dbReference type="ARBA" id="ARBA00022475"/>
    </source>
</evidence>
<name>A0AAV3ARM3_PYXAD</name>
<organism evidence="11 12">
    <name type="scientific">Pyxicephalus adspersus</name>
    <name type="common">African bullfrog</name>
    <dbReference type="NCBI Taxonomy" id="30357"/>
    <lineage>
        <taxon>Eukaryota</taxon>
        <taxon>Metazoa</taxon>
        <taxon>Chordata</taxon>
        <taxon>Craniata</taxon>
        <taxon>Vertebrata</taxon>
        <taxon>Euteleostomi</taxon>
        <taxon>Amphibia</taxon>
        <taxon>Batrachia</taxon>
        <taxon>Anura</taxon>
        <taxon>Neobatrachia</taxon>
        <taxon>Ranoidea</taxon>
        <taxon>Pyxicephalidae</taxon>
        <taxon>Pyxicephalinae</taxon>
        <taxon>Pyxicephalus</taxon>
    </lineage>
</organism>
<dbReference type="GO" id="GO:0005886">
    <property type="term" value="C:plasma membrane"/>
    <property type="evidence" value="ECO:0007669"/>
    <property type="project" value="UniProtKB-SubCell"/>
</dbReference>
<dbReference type="Proteomes" id="UP001181693">
    <property type="component" value="Unassembled WGS sequence"/>
</dbReference>
<dbReference type="PANTHER" id="PTHR12002">
    <property type="entry name" value="CLAUDIN"/>
    <property type="match status" value="1"/>
</dbReference>
<comment type="caution">
    <text evidence="11">The sequence shown here is derived from an EMBL/GenBank/DDBJ whole genome shotgun (WGS) entry which is preliminary data.</text>
</comment>
<keyword evidence="9 10" id="KW-0472">Membrane</keyword>
<gene>
    <name evidence="11" type="ORF">GDO54_001693</name>
</gene>
<comment type="similarity">
    <text evidence="3">Belongs to the claudin family.</text>
</comment>
<comment type="subcellular location">
    <subcellularLocation>
        <location evidence="1">Cell junction</location>
        <location evidence="1">Tight junction</location>
    </subcellularLocation>
    <subcellularLocation>
        <location evidence="2">Cell membrane</location>
        <topology evidence="2">Multi-pass membrane protein</topology>
    </subcellularLocation>
</comment>
<evidence type="ECO:0000256" key="1">
    <source>
        <dbReference type="ARBA" id="ARBA00004435"/>
    </source>
</evidence>
<reference evidence="11" key="1">
    <citation type="thesis" date="2020" institute="ProQuest LLC" country="789 East Eisenhower Parkway, Ann Arbor, MI, USA">
        <title>Comparative Genomics and Chromosome Evolution.</title>
        <authorList>
            <person name="Mudd A.B."/>
        </authorList>
    </citation>
    <scope>NUCLEOTIDE SEQUENCE</scope>
    <source>
        <strain evidence="11">1538</strain>
        <tissue evidence="11">Blood</tissue>
    </source>
</reference>
<feature type="transmembrane region" description="Helical" evidence="10">
    <location>
        <begin position="12"/>
        <end position="34"/>
    </location>
</feature>
<keyword evidence="6 10" id="KW-0812">Transmembrane</keyword>
<evidence type="ECO:0008006" key="13">
    <source>
        <dbReference type="Google" id="ProtNLM"/>
    </source>
</evidence>
<dbReference type="PRINTS" id="PR01077">
    <property type="entry name" value="CLAUDIN"/>
</dbReference>
<feature type="transmembrane region" description="Helical" evidence="10">
    <location>
        <begin position="129"/>
        <end position="150"/>
    </location>
</feature>
<dbReference type="InterPro" id="IPR006187">
    <property type="entry name" value="Claudin"/>
</dbReference>
<dbReference type="InterPro" id="IPR004031">
    <property type="entry name" value="PMP22/EMP/MP20/Claudin"/>
</dbReference>
<keyword evidence="12" id="KW-1185">Reference proteome</keyword>
<evidence type="ECO:0000256" key="7">
    <source>
        <dbReference type="ARBA" id="ARBA00022949"/>
    </source>
</evidence>
<sequence>MPYLAHTAHLQLGGFAFATVGWILGFLATGLVQWRVWYVTNTTVITSGTAWVGIWRTCFFSHILVSQNQKVMYCQEYSMTDSFVPREIFVAQGLMLTATILGAMGKAASVSGLKHVYHGTSHINRILQWFTLCGILYILTSIIILIPVAWNMHSVVNNFSIHFPSTYYMPSSPQRQEVGAGICLGIVSAIFYFWSGIFFLAYKLPQLTNNTVFPVSYTDSVLSDNFSMTSMDMERSASFASLTSFGSAPLNCDGIKNEAFEWDAGELL</sequence>
<keyword evidence="7" id="KW-0965">Cell junction</keyword>
<feature type="transmembrane region" description="Helical" evidence="10">
    <location>
        <begin position="178"/>
        <end position="202"/>
    </location>
</feature>
<dbReference type="AlphaFoldDB" id="A0AAV3ARM3"/>
<accession>A0AAV3ARM3</accession>
<evidence type="ECO:0000256" key="3">
    <source>
        <dbReference type="ARBA" id="ARBA00008295"/>
    </source>
</evidence>
<evidence type="ECO:0000256" key="10">
    <source>
        <dbReference type="SAM" id="Phobius"/>
    </source>
</evidence>
<evidence type="ECO:0000256" key="4">
    <source>
        <dbReference type="ARBA" id="ARBA00022427"/>
    </source>
</evidence>
<proteinExistence type="inferred from homology"/>
<dbReference type="GO" id="GO:0005923">
    <property type="term" value="C:bicellular tight junction"/>
    <property type="evidence" value="ECO:0007669"/>
    <property type="project" value="UniProtKB-SubCell"/>
</dbReference>